<keyword evidence="3" id="KW-1185">Reference proteome</keyword>
<dbReference type="AlphaFoldDB" id="A0A2W2FQU1"/>
<protein>
    <recommendedName>
        <fullName evidence="1">Helix-turn-helix domain-containing protein</fullName>
    </recommendedName>
</protein>
<dbReference type="EMBL" id="POUA01000221">
    <property type="protein sequence ID" value="PZG38103.1"/>
    <property type="molecule type" value="Genomic_DNA"/>
</dbReference>
<dbReference type="NCBIfam" id="TIGR01764">
    <property type="entry name" value="excise"/>
    <property type="match status" value="1"/>
</dbReference>
<sequence length="131" mass="14301">MMLDLITTTDFARLLGVSATVARTIVREGEVAHYRLGRQSVRIPRAEAERYSASFQGRRHAAAAAERALSSPRGWLTIPQAAQLMTVSERTIITLLADGLLRAEVIDGVRHIALNEIGEYLTATYVPAKAA</sequence>
<accession>A0A2W2FQU1</accession>
<evidence type="ECO:0000259" key="1">
    <source>
        <dbReference type="Pfam" id="PF12728"/>
    </source>
</evidence>
<proteinExistence type="predicted"/>
<dbReference type="Proteomes" id="UP000248544">
    <property type="component" value="Unassembled WGS sequence"/>
</dbReference>
<evidence type="ECO:0000313" key="2">
    <source>
        <dbReference type="EMBL" id="PZG38103.1"/>
    </source>
</evidence>
<dbReference type="Pfam" id="PF12728">
    <property type="entry name" value="HTH_17"/>
    <property type="match status" value="1"/>
</dbReference>
<reference evidence="2 3" key="1">
    <citation type="submission" date="2018-01" db="EMBL/GenBank/DDBJ databases">
        <title>Draft genome sequence of Sphaerisporangium sp. 7K107.</title>
        <authorList>
            <person name="Sahin N."/>
            <person name="Saygin H."/>
            <person name="Ay H."/>
        </authorList>
    </citation>
    <scope>NUCLEOTIDE SEQUENCE [LARGE SCALE GENOMIC DNA]</scope>
    <source>
        <strain evidence="2 3">7K107</strain>
    </source>
</reference>
<dbReference type="InterPro" id="IPR041657">
    <property type="entry name" value="HTH_17"/>
</dbReference>
<dbReference type="InterPro" id="IPR010093">
    <property type="entry name" value="SinI_DNA-bd"/>
</dbReference>
<organism evidence="2 3">
    <name type="scientific">Spongiactinospora gelatinilytica</name>
    <dbReference type="NCBI Taxonomy" id="2666298"/>
    <lineage>
        <taxon>Bacteria</taxon>
        <taxon>Bacillati</taxon>
        <taxon>Actinomycetota</taxon>
        <taxon>Actinomycetes</taxon>
        <taxon>Streptosporangiales</taxon>
        <taxon>Streptosporangiaceae</taxon>
        <taxon>Spongiactinospora</taxon>
    </lineage>
</organism>
<gene>
    <name evidence="2" type="ORF">C1I98_24665</name>
</gene>
<dbReference type="GO" id="GO:0003677">
    <property type="term" value="F:DNA binding"/>
    <property type="evidence" value="ECO:0007669"/>
    <property type="project" value="InterPro"/>
</dbReference>
<evidence type="ECO:0000313" key="3">
    <source>
        <dbReference type="Proteomes" id="UP000248544"/>
    </source>
</evidence>
<comment type="caution">
    <text evidence="2">The sequence shown here is derived from an EMBL/GenBank/DDBJ whole genome shotgun (WGS) entry which is preliminary data.</text>
</comment>
<feature type="domain" description="Helix-turn-helix" evidence="1">
    <location>
        <begin position="6"/>
        <end position="47"/>
    </location>
</feature>
<name>A0A2W2FQU1_9ACTN</name>